<dbReference type="RefSeq" id="WP_377553416.1">
    <property type="nucleotide sequence ID" value="NZ_JBHSBN010000055.1"/>
</dbReference>
<dbReference type="EMBL" id="JBHSBN010000055">
    <property type="protein sequence ID" value="MFC4110732.1"/>
    <property type="molecule type" value="Genomic_DNA"/>
</dbReference>
<dbReference type="Proteomes" id="UP001595868">
    <property type="component" value="Unassembled WGS sequence"/>
</dbReference>
<comment type="caution">
    <text evidence="1">The sequence shown here is derived from an EMBL/GenBank/DDBJ whole genome shotgun (WGS) entry which is preliminary data.</text>
</comment>
<evidence type="ECO:0000313" key="1">
    <source>
        <dbReference type="EMBL" id="MFC4110732.1"/>
    </source>
</evidence>
<keyword evidence="2" id="KW-1185">Reference proteome</keyword>
<gene>
    <name evidence="1" type="ORF">ACFOX0_33080</name>
</gene>
<protein>
    <recommendedName>
        <fullName evidence="3">Immunity protein 50</fullName>
    </recommendedName>
</protein>
<evidence type="ECO:0000313" key="2">
    <source>
        <dbReference type="Proteomes" id="UP001595868"/>
    </source>
</evidence>
<proteinExistence type="predicted"/>
<accession>A0ABV8KXY2</accession>
<sequence length="154" mass="16959">MISLVAEHVDFDILSKNLFDKSRRAAGEDLTETDLHYTLFPSWVTCEVDGTVIIGPRRRVPLFDFLACVAQSIKAIRANEPISIGFTEAADQVYFRPVGGGKVQISTSGSDLQLQVDRLELSATLERFLSSGRAQLIDNVPGIQQNPHIGKLAF</sequence>
<reference evidence="2" key="1">
    <citation type="journal article" date="2019" name="Int. J. Syst. Evol. Microbiol.">
        <title>The Global Catalogue of Microorganisms (GCM) 10K type strain sequencing project: providing services to taxonomists for standard genome sequencing and annotation.</title>
        <authorList>
            <consortium name="The Broad Institute Genomics Platform"/>
            <consortium name="The Broad Institute Genome Sequencing Center for Infectious Disease"/>
            <person name="Wu L."/>
            <person name="Ma J."/>
        </authorList>
    </citation>
    <scope>NUCLEOTIDE SEQUENCE [LARGE SCALE GENOMIC DNA]</scope>
    <source>
        <strain evidence="2">2902at01</strain>
    </source>
</reference>
<evidence type="ECO:0008006" key="3">
    <source>
        <dbReference type="Google" id="ProtNLM"/>
    </source>
</evidence>
<name>A0ABV8KXY2_9ACTN</name>
<organism evidence="1 2">
    <name type="scientific">Micromonospora zhanjiangensis</name>
    <dbReference type="NCBI Taxonomy" id="1522057"/>
    <lineage>
        <taxon>Bacteria</taxon>
        <taxon>Bacillati</taxon>
        <taxon>Actinomycetota</taxon>
        <taxon>Actinomycetes</taxon>
        <taxon>Micromonosporales</taxon>
        <taxon>Micromonosporaceae</taxon>
        <taxon>Micromonospora</taxon>
    </lineage>
</organism>